<evidence type="ECO:0000313" key="2">
    <source>
        <dbReference type="EMBL" id="PNR98125.1"/>
    </source>
</evidence>
<dbReference type="RefSeq" id="WP_103066276.1">
    <property type="nucleotide sequence ID" value="NZ_AZRL01000003.1"/>
</dbReference>
<proteinExistence type="predicted"/>
<evidence type="ECO:0000313" key="3">
    <source>
        <dbReference type="Proteomes" id="UP000236434"/>
    </source>
</evidence>
<sequence length="405" mass="47202">MEAFDMELTKRLIEKYLKSSKKEKSEIISKYCELTKVKRATAVKRFERYKNRYLFQERDTQKNSKKRRGPKKKYESIHEVVLWKCWGLSGCVCAEKLHPMLEVYIEELKKNNRFSLYELSKTEKAKKVSLGTLKRMVSKFPKVSTKKHKGNAFIYQKVPISANFGRYAFEEVGYVEVDFVEHNGGSSAGPFAVTAVYTDLYSQWISRAAGLGKNQRSVEKMDLLAHTKLPVDIIHYHPDNDKTILKVLFEKVKGNNEVNLSRSRPYKKNDNAHVEQKNGDKVRKLVGYFRYESEEEVSLLNEIYSKADLLDNFFIASFKLKNKVKNDKGKTVKKEYEKPKTPYQRLLESNTVSEKTKSQLKKTYESLNMVQLREETPQRGFKEINVLVDKLYNIQLTKSKSSSKT</sequence>
<dbReference type="InterPro" id="IPR012337">
    <property type="entry name" value="RNaseH-like_sf"/>
</dbReference>
<evidence type="ECO:0000259" key="1">
    <source>
        <dbReference type="PROSITE" id="PS50994"/>
    </source>
</evidence>
<dbReference type="GO" id="GO:0015074">
    <property type="term" value="P:DNA integration"/>
    <property type="evidence" value="ECO:0007669"/>
    <property type="project" value="InterPro"/>
</dbReference>
<dbReference type="InterPro" id="IPR001584">
    <property type="entry name" value="Integrase_cat-core"/>
</dbReference>
<organism evidence="2 3">
    <name type="scientific">Petrotoga olearia DSM 13574</name>
    <dbReference type="NCBI Taxonomy" id="1122955"/>
    <lineage>
        <taxon>Bacteria</taxon>
        <taxon>Thermotogati</taxon>
        <taxon>Thermotogota</taxon>
        <taxon>Thermotogae</taxon>
        <taxon>Petrotogales</taxon>
        <taxon>Petrotogaceae</taxon>
        <taxon>Petrotoga</taxon>
    </lineage>
</organism>
<gene>
    <name evidence="2" type="ORF">X929_01495</name>
</gene>
<dbReference type="SUPFAM" id="SSF53098">
    <property type="entry name" value="Ribonuclease H-like"/>
    <property type="match status" value="1"/>
</dbReference>
<dbReference type="Proteomes" id="UP000236434">
    <property type="component" value="Unassembled WGS sequence"/>
</dbReference>
<comment type="caution">
    <text evidence="2">The sequence shown here is derived from an EMBL/GenBank/DDBJ whole genome shotgun (WGS) entry which is preliminary data.</text>
</comment>
<dbReference type="OrthoDB" id="48119at2"/>
<accession>A0A2K1P5Q9</accession>
<dbReference type="EMBL" id="AZRL01000003">
    <property type="protein sequence ID" value="PNR98125.1"/>
    <property type="molecule type" value="Genomic_DNA"/>
</dbReference>
<name>A0A2K1P5Q9_9BACT</name>
<reference evidence="2 3" key="1">
    <citation type="submission" date="2013-12" db="EMBL/GenBank/DDBJ databases">
        <title>Comparative genomics of Petrotoga isolates.</title>
        <authorList>
            <person name="Nesbo C.L."/>
            <person name="Charchuk R."/>
            <person name="Chow K."/>
        </authorList>
    </citation>
    <scope>NUCLEOTIDE SEQUENCE [LARGE SCALE GENOMIC DNA]</scope>
    <source>
        <strain evidence="2 3">DSM 13574</strain>
    </source>
</reference>
<dbReference type="PROSITE" id="PS50994">
    <property type="entry name" value="INTEGRASE"/>
    <property type="match status" value="1"/>
</dbReference>
<protein>
    <recommendedName>
        <fullName evidence="1">Integrase catalytic domain-containing protein</fullName>
    </recommendedName>
</protein>
<dbReference type="AlphaFoldDB" id="A0A2K1P5Q9"/>
<feature type="domain" description="Integrase catalytic" evidence="1">
    <location>
        <begin position="155"/>
        <end position="350"/>
    </location>
</feature>